<feature type="compositionally biased region" description="Low complexity" evidence="1">
    <location>
        <begin position="176"/>
        <end position="187"/>
    </location>
</feature>
<evidence type="ECO:0000313" key="4">
    <source>
        <dbReference type="Proteomes" id="UP000239814"/>
    </source>
</evidence>
<evidence type="ECO:0000313" key="3">
    <source>
        <dbReference type="EMBL" id="AVM02296.1"/>
    </source>
</evidence>
<name>A0A2S0KKW4_9ACTN</name>
<dbReference type="InterPro" id="IPR029045">
    <property type="entry name" value="ClpP/crotonase-like_dom_sf"/>
</dbReference>
<feature type="compositionally biased region" description="Basic residues" evidence="1">
    <location>
        <begin position="80"/>
        <end position="100"/>
    </location>
</feature>
<dbReference type="KEGG" id="git:C6V83_14925"/>
<dbReference type="AlphaFoldDB" id="A0A2S0KKW4"/>
<evidence type="ECO:0000259" key="2">
    <source>
        <dbReference type="PROSITE" id="PS50989"/>
    </source>
</evidence>
<feature type="compositionally biased region" description="Basic and acidic residues" evidence="1">
    <location>
        <begin position="339"/>
        <end position="348"/>
    </location>
</feature>
<dbReference type="Pfam" id="PF01039">
    <property type="entry name" value="Carboxyl_trans"/>
    <property type="match status" value="1"/>
</dbReference>
<gene>
    <name evidence="3" type="ORF">C6V83_14925</name>
</gene>
<dbReference type="PANTHER" id="PTHR43842:SF2">
    <property type="entry name" value="PROPIONYL-COA CARBOXYLASE BETA CHAIN, MITOCHONDRIAL"/>
    <property type="match status" value="1"/>
</dbReference>
<feature type="region of interest" description="Disordered" evidence="1">
    <location>
        <begin position="40"/>
        <end position="373"/>
    </location>
</feature>
<feature type="compositionally biased region" description="Basic residues" evidence="1">
    <location>
        <begin position="213"/>
        <end position="234"/>
    </location>
</feature>
<dbReference type="InterPro" id="IPR034733">
    <property type="entry name" value="AcCoA_carboxyl_beta"/>
</dbReference>
<dbReference type="PROSITE" id="PS50989">
    <property type="entry name" value="COA_CT_CTER"/>
    <property type="match status" value="1"/>
</dbReference>
<dbReference type="GO" id="GO:0009317">
    <property type="term" value="C:acetyl-CoA carboxylase complex"/>
    <property type="evidence" value="ECO:0007669"/>
    <property type="project" value="TreeGrafter"/>
</dbReference>
<proteinExistence type="predicted"/>
<dbReference type="InterPro" id="IPR051047">
    <property type="entry name" value="AccD/PCCB"/>
</dbReference>
<dbReference type="EMBL" id="CP027433">
    <property type="protein sequence ID" value="AVM02296.1"/>
    <property type="molecule type" value="Genomic_DNA"/>
</dbReference>
<feature type="compositionally biased region" description="Basic residues" evidence="1">
    <location>
        <begin position="349"/>
        <end position="358"/>
    </location>
</feature>
<feature type="compositionally biased region" description="Basic residues" evidence="1">
    <location>
        <begin position="49"/>
        <end position="60"/>
    </location>
</feature>
<dbReference type="Gene3D" id="3.90.226.10">
    <property type="entry name" value="2-enoyl-CoA Hydratase, Chain A, domain 1"/>
    <property type="match status" value="1"/>
</dbReference>
<dbReference type="GO" id="GO:0004658">
    <property type="term" value="F:propionyl-CoA carboxylase activity"/>
    <property type="evidence" value="ECO:0007669"/>
    <property type="project" value="TreeGrafter"/>
</dbReference>
<dbReference type="InterPro" id="IPR011763">
    <property type="entry name" value="COA_CT_C"/>
</dbReference>
<dbReference type="PANTHER" id="PTHR43842">
    <property type="entry name" value="PROPIONYL-COA CARBOXYLASE BETA CHAIN"/>
    <property type="match status" value="1"/>
</dbReference>
<feature type="compositionally biased region" description="Basic residues" evidence="1">
    <location>
        <begin position="152"/>
        <end position="174"/>
    </location>
</feature>
<dbReference type="OrthoDB" id="9803706at2"/>
<feature type="compositionally biased region" description="Basic residues" evidence="1">
    <location>
        <begin position="322"/>
        <end position="338"/>
    </location>
</feature>
<dbReference type="SUPFAM" id="SSF52096">
    <property type="entry name" value="ClpP/crotonase"/>
    <property type="match status" value="1"/>
</dbReference>
<feature type="compositionally biased region" description="Basic residues" evidence="1">
    <location>
        <begin position="255"/>
        <end position="276"/>
    </location>
</feature>
<feature type="compositionally biased region" description="Basic residues" evidence="1">
    <location>
        <begin position="290"/>
        <end position="312"/>
    </location>
</feature>
<evidence type="ECO:0000256" key="1">
    <source>
        <dbReference type="SAM" id="MobiDB-lite"/>
    </source>
</evidence>
<reference evidence="3 4" key="1">
    <citation type="submission" date="2018-03" db="EMBL/GenBank/DDBJ databases">
        <title>Characteristics and genome of n-alkane degrading marine bacteria Gordonia iterans isolated from crude oil contaminated in Tae-an, South Korea.</title>
        <authorList>
            <person name="Lee S.-S."/>
            <person name="Kim H."/>
        </authorList>
    </citation>
    <scope>NUCLEOTIDE SEQUENCE [LARGE SCALE GENOMIC DNA]</scope>
    <source>
        <strain evidence="3 4">Co17</strain>
    </source>
</reference>
<protein>
    <recommendedName>
        <fullName evidence="2">CoA carboxyltransferase C-terminal domain-containing protein</fullName>
    </recommendedName>
</protein>
<organism evidence="3 4">
    <name type="scientific">Gordonia iterans</name>
    <dbReference type="NCBI Taxonomy" id="1004901"/>
    <lineage>
        <taxon>Bacteria</taxon>
        <taxon>Bacillati</taxon>
        <taxon>Actinomycetota</taxon>
        <taxon>Actinomycetes</taxon>
        <taxon>Mycobacteriales</taxon>
        <taxon>Gordoniaceae</taxon>
        <taxon>Gordonia</taxon>
    </lineage>
</organism>
<feature type="domain" description="CoA carboxyltransferase C-terminal" evidence="2">
    <location>
        <begin position="366"/>
        <end position="539"/>
    </location>
</feature>
<dbReference type="Proteomes" id="UP000239814">
    <property type="component" value="Chromosome"/>
</dbReference>
<accession>A0A2S0KKW4</accession>
<sequence>MCAWIWNWPGSGPSATSRTCTIDDADLAQEAASDRLRHHAGEGFSRPDRARHRRVRRGVRRGPCGEGRQAACARQDDRTRTHRRARRGRLLRVRRARRARACSAGRRAAGRAGRRRGHRRRLRRRPARGPRRVRLHRARRQQRRDRHGQARPVRRARPERRHPVRDAHGRRRPSHAGGARLAPGRAGFPIHVAPHRSVRARAAGRGDDGPGLRRARQHRRLLRLRHDRARHGHHRDVVGPAGQGRHRRGPDERRDRRRRRPGAARRRRLRGRRRDRGARLDPRVPLVSARQRRRPAAGRARAARARGHRRRARPPDPAGLPHRVRRPRRDRGARRRGHDLRDQGGARAERRHQLRPRRRPPDGGGGNQPRHHAGALDAAACEKAAHFVAVCDTFGLPLLILIDLPGFLVGAGAEESGLVRRSARLGYELGNATVPRFVVVTRKAYGAAYIVMGGGRSIESDLSLAWPTAEICAIPVESAVDLAFRSQYESAEDPEQARADLITLFHANVDPLLAADGFGIDDVVLPSATRGLLIEALGRVQPRRAPRVPGKRRSISPI</sequence>
<keyword evidence="4" id="KW-1185">Reference proteome</keyword>
<feature type="compositionally biased region" description="Basic residues" evidence="1">
    <location>
        <begin position="108"/>
        <end position="146"/>
    </location>
</feature>